<protein>
    <submittedName>
        <fullName evidence="1">Uncharacterized protein</fullName>
    </submittedName>
</protein>
<keyword evidence="2" id="KW-1185">Reference proteome</keyword>
<proteinExistence type="predicted"/>
<feature type="non-terminal residue" evidence="1">
    <location>
        <position position="1"/>
    </location>
</feature>
<dbReference type="EMBL" id="JAGKQH010000001">
    <property type="protein sequence ID" value="KAG6607577.1"/>
    <property type="molecule type" value="Genomic_DNA"/>
</dbReference>
<name>A0AAV6P6T2_9ROSI</name>
<evidence type="ECO:0000313" key="2">
    <source>
        <dbReference type="Proteomes" id="UP000685013"/>
    </source>
</evidence>
<comment type="caution">
    <text evidence="1">The sequence shown here is derived from an EMBL/GenBank/DDBJ whole genome shotgun (WGS) entry which is preliminary data.</text>
</comment>
<sequence length="80" mass="8999">MPHRRGRSDGFRPRVGLVLGCSARGLDRLGKSGSRVVRFKEPAKLCLLSPLSSTKSRVFSPLLFRSSPWIQRLHELLGNR</sequence>
<dbReference type="Proteomes" id="UP000685013">
    <property type="component" value="Chromosome 1"/>
</dbReference>
<reference evidence="1 2" key="1">
    <citation type="journal article" date="2021" name="Hortic Res">
        <title>The domestication of Cucurbita argyrosperma as revealed by the genome of its wild relative.</title>
        <authorList>
            <person name="Barrera-Redondo J."/>
            <person name="Sanchez-de la Vega G."/>
            <person name="Aguirre-Liguori J.A."/>
            <person name="Castellanos-Morales G."/>
            <person name="Gutierrez-Guerrero Y.T."/>
            <person name="Aguirre-Dugua X."/>
            <person name="Aguirre-Planter E."/>
            <person name="Tenaillon M.I."/>
            <person name="Lira-Saade R."/>
            <person name="Eguiarte L.E."/>
        </authorList>
    </citation>
    <scope>NUCLEOTIDE SEQUENCE [LARGE SCALE GENOMIC DNA]</scope>
    <source>
        <strain evidence="1">JBR-2021</strain>
    </source>
</reference>
<evidence type="ECO:0000313" key="1">
    <source>
        <dbReference type="EMBL" id="KAG6607577.1"/>
    </source>
</evidence>
<organism evidence="1 2">
    <name type="scientific">Cucurbita argyrosperma subsp. sororia</name>
    <dbReference type="NCBI Taxonomy" id="37648"/>
    <lineage>
        <taxon>Eukaryota</taxon>
        <taxon>Viridiplantae</taxon>
        <taxon>Streptophyta</taxon>
        <taxon>Embryophyta</taxon>
        <taxon>Tracheophyta</taxon>
        <taxon>Spermatophyta</taxon>
        <taxon>Magnoliopsida</taxon>
        <taxon>eudicotyledons</taxon>
        <taxon>Gunneridae</taxon>
        <taxon>Pentapetalae</taxon>
        <taxon>rosids</taxon>
        <taxon>fabids</taxon>
        <taxon>Cucurbitales</taxon>
        <taxon>Cucurbitaceae</taxon>
        <taxon>Cucurbiteae</taxon>
        <taxon>Cucurbita</taxon>
    </lineage>
</organism>
<accession>A0AAV6P6T2</accession>
<gene>
    <name evidence="1" type="ORF">SDJN03_00919</name>
</gene>
<dbReference type="AlphaFoldDB" id="A0AAV6P6T2"/>